<accession>A0ABD0Y6N8</accession>
<comment type="caution">
    <text evidence="2">The sequence shown here is derived from an EMBL/GenBank/DDBJ whole genome shotgun (WGS) entry which is preliminary data.</text>
</comment>
<name>A0ABD0Y6N8_9HEMI</name>
<feature type="compositionally biased region" description="Low complexity" evidence="1">
    <location>
        <begin position="77"/>
        <end position="88"/>
    </location>
</feature>
<reference evidence="2 3" key="1">
    <citation type="submission" date="2024-07" db="EMBL/GenBank/DDBJ databases">
        <title>Chromosome-level genome assembly of the water stick insect Ranatra chinensis (Heteroptera: Nepidae).</title>
        <authorList>
            <person name="Liu X."/>
        </authorList>
    </citation>
    <scope>NUCLEOTIDE SEQUENCE [LARGE SCALE GENOMIC DNA]</scope>
    <source>
        <strain evidence="2">Cailab_2021Rc</strain>
        <tissue evidence="2">Muscle</tissue>
    </source>
</reference>
<dbReference type="AlphaFoldDB" id="A0ABD0Y6N8"/>
<feature type="region of interest" description="Disordered" evidence="1">
    <location>
        <begin position="1"/>
        <end position="142"/>
    </location>
</feature>
<evidence type="ECO:0000313" key="3">
    <source>
        <dbReference type="Proteomes" id="UP001558652"/>
    </source>
</evidence>
<dbReference type="EMBL" id="JBFDAA010000022">
    <property type="protein sequence ID" value="KAL1110433.1"/>
    <property type="molecule type" value="Genomic_DNA"/>
</dbReference>
<feature type="compositionally biased region" description="Basic and acidic residues" evidence="1">
    <location>
        <begin position="28"/>
        <end position="51"/>
    </location>
</feature>
<keyword evidence="3" id="KW-1185">Reference proteome</keyword>
<protein>
    <submittedName>
        <fullName evidence="2">Uncharacterized protein</fullName>
    </submittedName>
</protein>
<feature type="compositionally biased region" description="Polar residues" evidence="1">
    <location>
        <begin position="1"/>
        <end position="13"/>
    </location>
</feature>
<evidence type="ECO:0000313" key="2">
    <source>
        <dbReference type="EMBL" id="KAL1110433.1"/>
    </source>
</evidence>
<sequence>MSDSKPQPSQSTSESDELPTNADDPEDAQERLPEKHSSDKVQTTDDQRNDAMDELNGQENSATSSLMKDSDTEPNGDDSGTSSDTYYDANGPEDLNCRSSEDIDNEEEEDDGNESQGSRHEDYIEGGDTNAGPQPNESDSNEFLRIFQRDRGDMFDIQFLRQILNGILQEVQRLVEGEGENDEGENDEVME</sequence>
<gene>
    <name evidence="2" type="ORF">AAG570_007964</name>
</gene>
<feature type="compositionally biased region" description="Acidic residues" evidence="1">
    <location>
        <begin position="102"/>
        <end position="113"/>
    </location>
</feature>
<organism evidence="2 3">
    <name type="scientific">Ranatra chinensis</name>
    <dbReference type="NCBI Taxonomy" id="642074"/>
    <lineage>
        <taxon>Eukaryota</taxon>
        <taxon>Metazoa</taxon>
        <taxon>Ecdysozoa</taxon>
        <taxon>Arthropoda</taxon>
        <taxon>Hexapoda</taxon>
        <taxon>Insecta</taxon>
        <taxon>Pterygota</taxon>
        <taxon>Neoptera</taxon>
        <taxon>Paraneoptera</taxon>
        <taxon>Hemiptera</taxon>
        <taxon>Heteroptera</taxon>
        <taxon>Panheteroptera</taxon>
        <taxon>Nepomorpha</taxon>
        <taxon>Nepidae</taxon>
        <taxon>Ranatrinae</taxon>
        <taxon>Ranatra</taxon>
    </lineage>
</organism>
<dbReference type="Proteomes" id="UP001558652">
    <property type="component" value="Unassembled WGS sequence"/>
</dbReference>
<proteinExistence type="predicted"/>
<evidence type="ECO:0000256" key="1">
    <source>
        <dbReference type="SAM" id="MobiDB-lite"/>
    </source>
</evidence>
<feature type="compositionally biased region" description="Polar residues" evidence="1">
    <location>
        <begin position="57"/>
        <end position="67"/>
    </location>
</feature>